<evidence type="ECO:0000313" key="3">
    <source>
        <dbReference type="RefSeq" id="XP_014665235.1"/>
    </source>
</evidence>
<evidence type="ECO:0000313" key="2">
    <source>
        <dbReference type="Proteomes" id="UP000695022"/>
    </source>
</evidence>
<reference evidence="3" key="1">
    <citation type="submission" date="2025-08" db="UniProtKB">
        <authorList>
            <consortium name="RefSeq"/>
        </authorList>
    </citation>
    <scope>IDENTIFICATION</scope>
</reference>
<keyword evidence="1" id="KW-0677">Repeat</keyword>
<accession>A0ABM1DZ64</accession>
<keyword evidence="2" id="KW-1185">Reference proteome</keyword>
<dbReference type="SUPFAM" id="SSF48371">
    <property type="entry name" value="ARM repeat"/>
    <property type="match status" value="1"/>
</dbReference>
<name>A0ABM1DZ64_PRICU</name>
<dbReference type="InterPro" id="IPR011989">
    <property type="entry name" value="ARM-like"/>
</dbReference>
<dbReference type="InterPro" id="IPR016024">
    <property type="entry name" value="ARM-type_fold"/>
</dbReference>
<dbReference type="Gene3D" id="1.25.10.10">
    <property type="entry name" value="Leucine-rich Repeat Variant"/>
    <property type="match status" value="2"/>
</dbReference>
<dbReference type="Proteomes" id="UP000695022">
    <property type="component" value="Unplaced"/>
</dbReference>
<dbReference type="GeneID" id="106807423"/>
<proteinExistence type="predicted"/>
<organism evidence="2 3">
    <name type="scientific">Priapulus caudatus</name>
    <name type="common">Priapulid worm</name>
    <dbReference type="NCBI Taxonomy" id="37621"/>
    <lineage>
        <taxon>Eukaryota</taxon>
        <taxon>Metazoa</taxon>
        <taxon>Ecdysozoa</taxon>
        <taxon>Scalidophora</taxon>
        <taxon>Priapulida</taxon>
        <taxon>Priapulimorpha</taxon>
        <taxon>Priapulimorphida</taxon>
        <taxon>Priapulidae</taxon>
        <taxon>Priapulus</taxon>
    </lineage>
</organism>
<evidence type="ECO:0000256" key="1">
    <source>
        <dbReference type="ARBA" id="ARBA00022737"/>
    </source>
</evidence>
<dbReference type="InterPro" id="IPR000225">
    <property type="entry name" value="Armadillo"/>
</dbReference>
<gene>
    <name evidence="3" type="primary">LOC106807423</name>
</gene>
<dbReference type="RefSeq" id="XP_014665235.1">
    <property type="nucleotide sequence ID" value="XM_014809749.1"/>
</dbReference>
<dbReference type="PANTHER" id="PTHR22895:SF0">
    <property type="entry name" value="ARMADILLO REPEAT-CONTAINING PROTEIN 6"/>
    <property type="match status" value="1"/>
</dbReference>
<sequence>MAGMKRITQETFDDVVKENEDEFEMEHQEAVEDAIKQFTSQGIDLTNIITTFQGNNGGGNDDHKKPLLNAISELSSALSAQPEDEQHVASLLSTIRSKCEIDIAHRCYAGNNGAYPSLVLCCQKYSDNAAIFEQALETVTALLTGQPDLVDSDFVEYLVKQLQLDKHAPDVVCQLLAVITQSCIMHEANRQKFVSSALIPALFNTMGAYGRVPMVVRSVCIAVKTLTLDDDIRVPFGKAHDTCRSIVEDACSLDLLLNAATEHRQDKETLAEVLGTLAILAVRNEYCQHIVDMGGLKLCYSVLLDSIDDQILVKQAVNLIKAASGNDNVKDEVVKTGGVSLLLQVPNSHGGSTQLCECVCAALATLALRNPDHADLIVRAGGAEVVVQCMKNHPAHNGVQKQACMALRNFVARVRQHKEHILELGAESLLRRDLTLPSCQDEAKAALRDLDCQVVLNEIWKGTGKELQRDY</sequence>
<dbReference type="SMART" id="SM00185">
    <property type="entry name" value="ARM"/>
    <property type="match status" value="5"/>
</dbReference>
<dbReference type="PANTHER" id="PTHR22895">
    <property type="entry name" value="ARMADILLO REPEAT-CONTAINING PROTEIN 6"/>
    <property type="match status" value="1"/>
</dbReference>
<protein>
    <submittedName>
        <fullName evidence="3">Armadillo repeat-containing protein 6-like</fullName>
    </submittedName>
</protein>